<dbReference type="AlphaFoldDB" id="A0A2A4WZM4"/>
<evidence type="ECO:0000256" key="4">
    <source>
        <dbReference type="SAM" id="MobiDB-lite"/>
    </source>
</evidence>
<dbReference type="FunFam" id="3.30.70.270:FF:000001">
    <property type="entry name" value="Diguanylate cyclase domain protein"/>
    <property type="match status" value="1"/>
</dbReference>
<protein>
    <recommendedName>
        <fullName evidence="2">diguanylate cyclase</fullName>
        <ecNumber evidence="2">2.7.7.65</ecNumber>
    </recommendedName>
</protein>
<dbReference type="NCBIfam" id="TIGR00254">
    <property type="entry name" value="GGDEF"/>
    <property type="match status" value="1"/>
</dbReference>
<comment type="catalytic activity">
    <reaction evidence="3">
        <text>2 GTP = 3',3'-c-di-GMP + 2 diphosphate</text>
        <dbReference type="Rhea" id="RHEA:24898"/>
        <dbReference type="ChEBI" id="CHEBI:33019"/>
        <dbReference type="ChEBI" id="CHEBI:37565"/>
        <dbReference type="ChEBI" id="CHEBI:58805"/>
        <dbReference type="EC" id="2.7.7.65"/>
    </reaction>
</comment>
<dbReference type="InterPro" id="IPR029787">
    <property type="entry name" value="Nucleotide_cyclase"/>
</dbReference>
<dbReference type="Gene3D" id="3.30.70.270">
    <property type="match status" value="1"/>
</dbReference>
<reference evidence="7" key="1">
    <citation type="submission" date="2017-08" db="EMBL/GenBank/DDBJ databases">
        <title>A dynamic microbial community with high functional redundancy inhabits the cold, oxic subseafloor aquifer.</title>
        <authorList>
            <person name="Tully B.J."/>
            <person name="Wheat C.G."/>
            <person name="Glazer B.T."/>
            <person name="Huber J.A."/>
        </authorList>
    </citation>
    <scope>NUCLEOTIDE SEQUENCE [LARGE SCALE GENOMIC DNA]</scope>
</reference>
<feature type="domain" description="GGDEF" evidence="5">
    <location>
        <begin position="72"/>
        <end position="206"/>
    </location>
</feature>
<dbReference type="SMART" id="SM00267">
    <property type="entry name" value="GGDEF"/>
    <property type="match status" value="1"/>
</dbReference>
<evidence type="ECO:0000259" key="5">
    <source>
        <dbReference type="PROSITE" id="PS50887"/>
    </source>
</evidence>
<dbReference type="SUPFAM" id="SSF55073">
    <property type="entry name" value="Nucleotide cyclase"/>
    <property type="match status" value="1"/>
</dbReference>
<dbReference type="InterPro" id="IPR000160">
    <property type="entry name" value="GGDEF_dom"/>
</dbReference>
<organism evidence="6 7">
    <name type="scientific">SAR86 cluster bacterium</name>
    <dbReference type="NCBI Taxonomy" id="2030880"/>
    <lineage>
        <taxon>Bacteria</taxon>
        <taxon>Pseudomonadati</taxon>
        <taxon>Pseudomonadota</taxon>
        <taxon>Gammaproteobacteria</taxon>
        <taxon>SAR86 cluster</taxon>
    </lineage>
</organism>
<evidence type="ECO:0000256" key="3">
    <source>
        <dbReference type="ARBA" id="ARBA00034247"/>
    </source>
</evidence>
<dbReference type="PANTHER" id="PTHR45138">
    <property type="entry name" value="REGULATORY COMPONENTS OF SENSORY TRANSDUCTION SYSTEM"/>
    <property type="match status" value="1"/>
</dbReference>
<comment type="caution">
    <text evidence="6">The sequence shown here is derived from an EMBL/GenBank/DDBJ whole genome shotgun (WGS) entry which is preliminary data.</text>
</comment>
<evidence type="ECO:0000256" key="2">
    <source>
        <dbReference type="ARBA" id="ARBA00012528"/>
    </source>
</evidence>
<evidence type="ECO:0000313" key="6">
    <source>
        <dbReference type="EMBL" id="PCI75848.1"/>
    </source>
</evidence>
<dbReference type="Pfam" id="PF00990">
    <property type="entry name" value="GGDEF"/>
    <property type="match status" value="1"/>
</dbReference>
<accession>A0A2A4WZM4</accession>
<gene>
    <name evidence="6" type="ORF">COB20_11930</name>
</gene>
<name>A0A2A4WZM4_9GAMM</name>
<sequence length="229" mass="25470">MNGKQIDNKAAVATCPAGDDKCTNISEVKRLQEEIKQLAALVRTDELTRLFNFRYFNQALSLEMERTRRSGPPTCLIMLDLDHFKAINDAYGHEAGNVVLGHISSLIRKTVRRLDIACRYGGEEFTIILPDTTLRQGVRFANRLRLIIENSPTKTSDALLGIEASFGVVVYTKGDQSTEKEFVEKVDSFLYLAKQEGRNKVCHTSFSDEDNSGSASKKLKIESTGSATS</sequence>
<dbReference type="PROSITE" id="PS50887">
    <property type="entry name" value="GGDEF"/>
    <property type="match status" value="1"/>
</dbReference>
<dbReference type="InterPro" id="IPR050469">
    <property type="entry name" value="Diguanylate_Cyclase"/>
</dbReference>
<dbReference type="EC" id="2.7.7.65" evidence="2"/>
<comment type="cofactor">
    <cofactor evidence="1">
        <name>Mg(2+)</name>
        <dbReference type="ChEBI" id="CHEBI:18420"/>
    </cofactor>
</comment>
<dbReference type="Proteomes" id="UP000218767">
    <property type="component" value="Unassembled WGS sequence"/>
</dbReference>
<evidence type="ECO:0000313" key="7">
    <source>
        <dbReference type="Proteomes" id="UP000218767"/>
    </source>
</evidence>
<dbReference type="PANTHER" id="PTHR45138:SF9">
    <property type="entry name" value="DIGUANYLATE CYCLASE DGCM-RELATED"/>
    <property type="match status" value="1"/>
</dbReference>
<proteinExistence type="predicted"/>
<dbReference type="InterPro" id="IPR043128">
    <property type="entry name" value="Rev_trsase/Diguanyl_cyclase"/>
</dbReference>
<dbReference type="CDD" id="cd01949">
    <property type="entry name" value="GGDEF"/>
    <property type="match status" value="1"/>
</dbReference>
<feature type="region of interest" description="Disordered" evidence="4">
    <location>
        <begin position="203"/>
        <end position="229"/>
    </location>
</feature>
<dbReference type="GO" id="GO:0052621">
    <property type="term" value="F:diguanylate cyclase activity"/>
    <property type="evidence" value="ECO:0007669"/>
    <property type="project" value="UniProtKB-EC"/>
</dbReference>
<dbReference type="EMBL" id="NVUL01000066">
    <property type="protein sequence ID" value="PCI75848.1"/>
    <property type="molecule type" value="Genomic_DNA"/>
</dbReference>
<evidence type="ECO:0000256" key="1">
    <source>
        <dbReference type="ARBA" id="ARBA00001946"/>
    </source>
</evidence>